<evidence type="ECO:0000256" key="1">
    <source>
        <dbReference type="SAM" id="MobiDB-lite"/>
    </source>
</evidence>
<feature type="region of interest" description="Disordered" evidence="1">
    <location>
        <begin position="1"/>
        <end position="20"/>
    </location>
</feature>
<proteinExistence type="predicted"/>
<dbReference type="EMBL" id="JACGWM010000009">
    <property type="protein sequence ID" value="KAL0352369.1"/>
    <property type="molecule type" value="Genomic_DNA"/>
</dbReference>
<dbReference type="InterPro" id="IPR043128">
    <property type="entry name" value="Rev_trsase/Diguanyl_cyclase"/>
</dbReference>
<feature type="domain" description="Reverse transcriptase" evidence="2">
    <location>
        <begin position="201"/>
        <end position="357"/>
    </location>
</feature>
<dbReference type="AlphaFoldDB" id="A0AAW2P8N0"/>
<comment type="caution">
    <text evidence="3">The sequence shown here is derived from an EMBL/GenBank/DDBJ whole genome shotgun (WGS) entry which is preliminary data.</text>
</comment>
<protein>
    <recommendedName>
        <fullName evidence="2">Reverse transcriptase domain-containing protein</fullName>
    </recommendedName>
</protein>
<dbReference type="InterPro" id="IPR043502">
    <property type="entry name" value="DNA/RNA_pol_sf"/>
</dbReference>
<name>A0AAW2P8N0_9LAMI</name>
<organism evidence="3">
    <name type="scientific">Sesamum calycinum</name>
    <dbReference type="NCBI Taxonomy" id="2727403"/>
    <lineage>
        <taxon>Eukaryota</taxon>
        <taxon>Viridiplantae</taxon>
        <taxon>Streptophyta</taxon>
        <taxon>Embryophyta</taxon>
        <taxon>Tracheophyta</taxon>
        <taxon>Spermatophyta</taxon>
        <taxon>Magnoliopsida</taxon>
        <taxon>eudicotyledons</taxon>
        <taxon>Gunneridae</taxon>
        <taxon>Pentapetalae</taxon>
        <taxon>asterids</taxon>
        <taxon>lamiids</taxon>
        <taxon>Lamiales</taxon>
        <taxon>Pedaliaceae</taxon>
        <taxon>Sesamum</taxon>
    </lineage>
</organism>
<dbReference type="InterPro" id="IPR000477">
    <property type="entry name" value="RT_dom"/>
</dbReference>
<dbReference type="CDD" id="cd01647">
    <property type="entry name" value="RT_LTR"/>
    <property type="match status" value="1"/>
</dbReference>
<dbReference type="Gene3D" id="3.30.70.270">
    <property type="match status" value="1"/>
</dbReference>
<gene>
    <name evidence="3" type="ORF">Scaly_1625600</name>
</gene>
<evidence type="ECO:0000313" key="3">
    <source>
        <dbReference type="EMBL" id="KAL0352369.1"/>
    </source>
</evidence>
<evidence type="ECO:0000259" key="2">
    <source>
        <dbReference type="Pfam" id="PF00078"/>
    </source>
</evidence>
<dbReference type="Gene3D" id="3.10.10.10">
    <property type="entry name" value="HIV Type 1 Reverse Transcriptase, subunit A, domain 1"/>
    <property type="match status" value="1"/>
</dbReference>
<sequence length="372" mass="42977">MCNHAVISAENGKSDENQRPYNNSISVLNRLGTLVVHTSVFERLGEISKDLSNNARRRQWDSVFDSLRDGHAQQFKKKGRYDMTNEHKKSNIGVKSLYNRRATPIFVSALLSPKEEEEYLKSLGEHKYVFAWTYKEMLGLDLKVTIHHLDIKYGTRPIKKSQRVLGPDLISRVETKINKLINTGFIREVKYPMWISSIVPVRKKNGQIHICIDFRDLNKACLKDDFPLLIIELMVDATTRHETLSFIDGSSGYNQIIMSPKDEECTAFRTPKGIYYHKVMPFILKNAGATYQYAMQNIFDAILHKKVKCYVDDLVVKTKKRGKHLADLQIVFNRLRKYNLKMNPLKCAFDVTSEKFLDFIIRHCGIEADPAK</sequence>
<reference evidence="3" key="2">
    <citation type="journal article" date="2024" name="Plant">
        <title>Genomic evolution and insights into agronomic trait innovations of Sesamum species.</title>
        <authorList>
            <person name="Miao H."/>
            <person name="Wang L."/>
            <person name="Qu L."/>
            <person name="Liu H."/>
            <person name="Sun Y."/>
            <person name="Le M."/>
            <person name="Wang Q."/>
            <person name="Wei S."/>
            <person name="Zheng Y."/>
            <person name="Lin W."/>
            <person name="Duan Y."/>
            <person name="Cao H."/>
            <person name="Xiong S."/>
            <person name="Wang X."/>
            <person name="Wei L."/>
            <person name="Li C."/>
            <person name="Ma Q."/>
            <person name="Ju M."/>
            <person name="Zhao R."/>
            <person name="Li G."/>
            <person name="Mu C."/>
            <person name="Tian Q."/>
            <person name="Mei H."/>
            <person name="Zhang T."/>
            <person name="Gao T."/>
            <person name="Zhang H."/>
        </authorList>
    </citation>
    <scope>NUCLEOTIDE SEQUENCE</scope>
    <source>
        <strain evidence="3">KEN8</strain>
    </source>
</reference>
<dbReference type="Pfam" id="PF00078">
    <property type="entry name" value="RVT_1"/>
    <property type="match status" value="1"/>
</dbReference>
<dbReference type="InterPro" id="IPR053134">
    <property type="entry name" value="RNA-dir_DNA_polymerase"/>
</dbReference>
<reference evidence="3" key="1">
    <citation type="submission" date="2020-06" db="EMBL/GenBank/DDBJ databases">
        <authorList>
            <person name="Li T."/>
            <person name="Hu X."/>
            <person name="Zhang T."/>
            <person name="Song X."/>
            <person name="Zhang H."/>
            <person name="Dai N."/>
            <person name="Sheng W."/>
            <person name="Hou X."/>
            <person name="Wei L."/>
        </authorList>
    </citation>
    <scope>NUCLEOTIDE SEQUENCE</scope>
    <source>
        <strain evidence="3">KEN8</strain>
        <tissue evidence="3">Leaf</tissue>
    </source>
</reference>
<dbReference type="PANTHER" id="PTHR24559:SF439">
    <property type="entry name" value="RETROTRANSPOSON, UNCLASSIFIED-LIKE PROTEIN"/>
    <property type="match status" value="1"/>
</dbReference>
<dbReference type="PANTHER" id="PTHR24559">
    <property type="entry name" value="TRANSPOSON TY3-I GAG-POL POLYPROTEIN"/>
    <property type="match status" value="1"/>
</dbReference>
<accession>A0AAW2P8N0</accession>
<dbReference type="SUPFAM" id="SSF56672">
    <property type="entry name" value="DNA/RNA polymerases"/>
    <property type="match status" value="1"/>
</dbReference>